<feature type="domain" description="LysM" evidence="2">
    <location>
        <begin position="120"/>
        <end position="163"/>
    </location>
</feature>
<feature type="domain" description="LysM" evidence="2">
    <location>
        <begin position="30"/>
        <end position="73"/>
    </location>
</feature>
<name>A0A5C6W650_9BACI</name>
<proteinExistence type="predicted"/>
<dbReference type="SUPFAM" id="SSF54106">
    <property type="entry name" value="LysM domain"/>
    <property type="match status" value="3"/>
</dbReference>
<dbReference type="Gene3D" id="3.10.350.10">
    <property type="entry name" value="LysM domain"/>
    <property type="match status" value="3"/>
</dbReference>
<dbReference type="InterPro" id="IPR018392">
    <property type="entry name" value="LysM"/>
</dbReference>
<sequence length="308" mass="34930">MKHKSFIYKPFALALGLTCLFGINQVEASTPYEIQQGDTLYNIAQKNDVTVAQLKQLNNLTSSLIYSGHTLSIPSTITIIHGDTLYSIAKKYNSTVSQLKHINQLSSNMIYKGQKLIIPTNVTVKKGDTLYSIARNYGLSVSELKSLNYLSSNTIKVGQLLNVAAKTRSNHHYDASHVELSVKLSSDFTFDAEEPRRYLLQYTDQDAYFSRVEVLDSQTKLPEIKENSKAYLKGNTIKEIPINNDSLEFYRNAAFFLHGYTNKTQTAIVVKKVDDVLIRFTIHYLNKEESEEITPQMIDILQTIKIKK</sequence>
<organism evidence="3 4">
    <name type="scientific">Metabacillus litoralis</name>
    <dbReference type="NCBI Taxonomy" id="152268"/>
    <lineage>
        <taxon>Bacteria</taxon>
        <taxon>Bacillati</taxon>
        <taxon>Bacillota</taxon>
        <taxon>Bacilli</taxon>
        <taxon>Bacillales</taxon>
        <taxon>Bacillaceae</taxon>
        <taxon>Metabacillus</taxon>
    </lineage>
</organism>
<keyword evidence="1" id="KW-0732">Signal</keyword>
<protein>
    <submittedName>
        <fullName evidence="3">LysM peptidoglycan-binding domain-containing protein</fullName>
    </submittedName>
</protein>
<evidence type="ECO:0000313" key="4">
    <source>
        <dbReference type="Proteomes" id="UP000321363"/>
    </source>
</evidence>
<dbReference type="Pfam" id="PF01476">
    <property type="entry name" value="LysM"/>
    <property type="match status" value="3"/>
</dbReference>
<dbReference type="EMBL" id="VOQF01000005">
    <property type="protein sequence ID" value="TXC91314.1"/>
    <property type="molecule type" value="Genomic_DNA"/>
</dbReference>
<dbReference type="SMART" id="SM00257">
    <property type="entry name" value="LysM"/>
    <property type="match status" value="3"/>
</dbReference>
<feature type="signal peptide" evidence="1">
    <location>
        <begin position="1"/>
        <end position="28"/>
    </location>
</feature>
<dbReference type="GO" id="GO:0008932">
    <property type="term" value="F:lytic endotransglycosylase activity"/>
    <property type="evidence" value="ECO:0007669"/>
    <property type="project" value="TreeGrafter"/>
</dbReference>
<dbReference type="Proteomes" id="UP000321363">
    <property type="component" value="Unassembled WGS sequence"/>
</dbReference>
<reference evidence="3 4" key="1">
    <citation type="journal article" date="2005" name="Int. J. Syst. Evol. Microbiol.">
        <title>Bacillus litoralis sp. nov., isolated from a tidal flat of the Yellow Sea in Korea.</title>
        <authorList>
            <person name="Yoon J.H."/>
            <person name="Oh T.K."/>
        </authorList>
    </citation>
    <scope>NUCLEOTIDE SEQUENCE [LARGE SCALE GENOMIC DNA]</scope>
    <source>
        <strain evidence="3 4">SW-211</strain>
    </source>
</reference>
<dbReference type="AlphaFoldDB" id="A0A5C6W650"/>
<evidence type="ECO:0000313" key="3">
    <source>
        <dbReference type="EMBL" id="TXC91314.1"/>
    </source>
</evidence>
<evidence type="ECO:0000259" key="2">
    <source>
        <dbReference type="PROSITE" id="PS51782"/>
    </source>
</evidence>
<dbReference type="PANTHER" id="PTHR33734">
    <property type="entry name" value="LYSM DOMAIN-CONTAINING GPI-ANCHORED PROTEIN 2"/>
    <property type="match status" value="1"/>
</dbReference>
<keyword evidence="4" id="KW-1185">Reference proteome</keyword>
<dbReference type="InterPro" id="IPR036779">
    <property type="entry name" value="LysM_dom_sf"/>
</dbReference>
<feature type="chain" id="PRO_5023033604" evidence="1">
    <location>
        <begin position="29"/>
        <end position="308"/>
    </location>
</feature>
<dbReference type="CDD" id="cd00118">
    <property type="entry name" value="LysM"/>
    <property type="match status" value="3"/>
</dbReference>
<dbReference type="PROSITE" id="PS51782">
    <property type="entry name" value="LYSM"/>
    <property type="match status" value="3"/>
</dbReference>
<accession>A0A5C6W650</accession>
<comment type="caution">
    <text evidence="3">The sequence shown here is derived from an EMBL/GenBank/DDBJ whole genome shotgun (WGS) entry which is preliminary data.</text>
</comment>
<feature type="domain" description="LysM" evidence="2">
    <location>
        <begin position="75"/>
        <end position="118"/>
    </location>
</feature>
<dbReference type="RefSeq" id="WP_146948297.1">
    <property type="nucleotide sequence ID" value="NZ_VOQF01000005.1"/>
</dbReference>
<gene>
    <name evidence="3" type="ORF">FS935_10505</name>
</gene>
<dbReference type="OrthoDB" id="2572716at2"/>
<dbReference type="PANTHER" id="PTHR33734:SF22">
    <property type="entry name" value="MEMBRANE-BOUND LYTIC MUREIN TRANSGLYCOSYLASE D"/>
    <property type="match status" value="1"/>
</dbReference>
<evidence type="ECO:0000256" key="1">
    <source>
        <dbReference type="SAM" id="SignalP"/>
    </source>
</evidence>